<gene>
    <name evidence="1" type="primary">SEC4_3</name>
    <name evidence="1" type="ORF">ATC70_008760</name>
</gene>
<organism evidence="1 2">
    <name type="scientific">Mucor velutinosus</name>
    <dbReference type="NCBI Taxonomy" id="708070"/>
    <lineage>
        <taxon>Eukaryota</taxon>
        <taxon>Fungi</taxon>
        <taxon>Fungi incertae sedis</taxon>
        <taxon>Mucoromycota</taxon>
        <taxon>Mucoromycotina</taxon>
        <taxon>Mucoromycetes</taxon>
        <taxon>Mucorales</taxon>
        <taxon>Mucorineae</taxon>
        <taxon>Mucoraceae</taxon>
        <taxon>Mucor</taxon>
    </lineage>
</organism>
<proteinExistence type="predicted"/>
<reference evidence="1 2" key="1">
    <citation type="submission" date="2022-11" db="EMBL/GenBank/DDBJ databases">
        <title>Mucor velutinosus strain NIH1002 WGS.</title>
        <authorList>
            <person name="Subramanian P."/>
            <person name="Mullikin J.C."/>
            <person name="Segre J.A."/>
            <person name="Zelazny A.M."/>
        </authorList>
    </citation>
    <scope>NUCLEOTIDE SEQUENCE [LARGE SCALE GENOMIC DNA]</scope>
    <source>
        <strain evidence="1 2">NIH1002</strain>
    </source>
</reference>
<dbReference type="Proteomes" id="UP001304243">
    <property type="component" value="Unassembled WGS sequence"/>
</dbReference>
<comment type="caution">
    <text evidence="1">The sequence shown here is derived from an EMBL/GenBank/DDBJ whole genome shotgun (WGS) entry which is preliminary data.</text>
</comment>
<name>A0AAN7I2V3_9FUNG</name>
<evidence type="ECO:0000313" key="2">
    <source>
        <dbReference type="Proteomes" id="UP001304243"/>
    </source>
</evidence>
<dbReference type="GeneID" id="89952446"/>
<dbReference type="AlphaFoldDB" id="A0AAN7I2V3"/>
<protein>
    <submittedName>
        <fullName evidence="1">GTP-binding protein</fullName>
    </submittedName>
</protein>
<keyword evidence="2" id="KW-1185">Reference proteome</keyword>
<dbReference type="EMBL" id="JASEJX010000012">
    <property type="protein sequence ID" value="KAK4518542.1"/>
    <property type="molecule type" value="Genomic_DNA"/>
</dbReference>
<accession>A0AAN7I2V3</accession>
<sequence>MPHETSTLVTIEPDTSDATRMKSEAPLKNDLPVTAGFLVPQKRASLLQKYQWLVKDYENNDTGKYSTLPVPTYIFPNQSSSCFIDASFELLLNAVLPFVNMSFADQSNVYDSLLVNAYESYSQQPRFGIRAATLTVRQFVWNMTEYKIVSGAPRMVKTFPKGHEGDTHDLASKILQRLSGAFTSKICTFSSLQCEREVS</sequence>
<dbReference type="RefSeq" id="XP_064685208.1">
    <property type="nucleotide sequence ID" value="XM_064828006.1"/>
</dbReference>
<evidence type="ECO:0000313" key="1">
    <source>
        <dbReference type="EMBL" id="KAK4518542.1"/>
    </source>
</evidence>